<evidence type="ECO:0000256" key="5">
    <source>
        <dbReference type="ARBA" id="ARBA00023054"/>
    </source>
</evidence>
<dbReference type="GeneID" id="111252069"/>
<dbReference type="PANTHER" id="PTHR46514">
    <property type="entry name" value="AMPHIPHYSIN"/>
    <property type="match status" value="1"/>
</dbReference>
<reference evidence="11" key="1">
    <citation type="submission" date="2021-01" db="UniProtKB">
        <authorList>
            <consortium name="EnsemblMetazoa"/>
        </authorList>
    </citation>
    <scope>IDENTIFICATION</scope>
</reference>
<evidence type="ECO:0000256" key="8">
    <source>
        <dbReference type="SAM" id="MobiDB-lite"/>
    </source>
</evidence>
<keyword evidence="3 7" id="KW-0728">SH3 domain</keyword>
<protein>
    <submittedName>
        <fullName evidence="11">Uncharacterized protein</fullName>
    </submittedName>
</protein>
<feature type="domain" description="SH3" evidence="9">
    <location>
        <begin position="378"/>
        <end position="442"/>
    </location>
</feature>
<dbReference type="InterPro" id="IPR004148">
    <property type="entry name" value="BAR_dom"/>
</dbReference>
<evidence type="ECO:0000256" key="4">
    <source>
        <dbReference type="ARBA" id="ARBA00022490"/>
    </source>
</evidence>
<dbReference type="PRINTS" id="PR00452">
    <property type="entry name" value="SH3DOMAIN"/>
</dbReference>
<dbReference type="PROSITE" id="PS50002">
    <property type="entry name" value="SH3"/>
    <property type="match status" value="1"/>
</dbReference>
<dbReference type="Proteomes" id="UP000594260">
    <property type="component" value="Unplaced"/>
</dbReference>
<evidence type="ECO:0000256" key="3">
    <source>
        <dbReference type="ARBA" id="ARBA00022443"/>
    </source>
</evidence>
<dbReference type="InterPro" id="IPR036028">
    <property type="entry name" value="SH3-like_dom_sf"/>
</dbReference>
<dbReference type="AlphaFoldDB" id="A0A7M7KFT5"/>
<feature type="compositionally biased region" description="Basic and acidic residues" evidence="8">
    <location>
        <begin position="316"/>
        <end position="327"/>
    </location>
</feature>
<accession>A0A7M7KFT5</accession>
<dbReference type="GO" id="GO:0005543">
    <property type="term" value="F:phospholipid binding"/>
    <property type="evidence" value="ECO:0007669"/>
    <property type="project" value="TreeGrafter"/>
</dbReference>
<feature type="domain" description="BAR" evidence="10">
    <location>
        <begin position="31"/>
        <end position="247"/>
    </location>
</feature>
<keyword evidence="6" id="KW-0472">Membrane</keyword>
<dbReference type="EnsemblMetazoa" id="XM_022809438">
    <property type="protein sequence ID" value="XP_022665173"/>
    <property type="gene ID" value="LOC111252069"/>
</dbReference>
<dbReference type="SMART" id="SM00721">
    <property type="entry name" value="BAR"/>
    <property type="match status" value="1"/>
</dbReference>
<dbReference type="PRINTS" id="PR01251">
    <property type="entry name" value="AMPHIPHYSIN"/>
</dbReference>
<dbReference type="PROSITE" id="PS51021">
    <property type="entry name" value="BAR"/>
    <property type="match status" value="1"/>
</dbReference>
<sequence length="442" mass="49912">MATMTANTENPANKTFTQVLQKHAGRAKERILQNLGRADKTKDEVFEVYLQNFSRQQLAVTKLQKEFKNYLLCIKSMQMASKSLMDTLSEIYEQEWVGHEHIPIKAQALDLLWDDYFRKMNDVLNPINNYIAQFHDMRNKIGKRGRKLVDYDKSRHNVEALRNSAKKKDDVKLTKAREELEHAKSLYEQLNNELHDDLPRLYESRIPFLVKNLQTLFDGECRFHGENAVVYQFLNETMHKLARDSGHPISGPIAQAPQLSLLPPSPMLQQSSSPGLVTPSSQKTNNKTISLRTSTGNQQQQSNSFAVASSPGGEVRPYEEIDFKKDGPASVSSTNGGPSAASDAVKSPLGMNGQKPPQSDHGVYDIPVGATTTDLPTETLYKVRATYKYTAEDVDELNFESGEIIRVIEYEDPEEQEEGWLMGVKESTNERGLFPANFTRPI</sequence>
<dbReference type="InterPro" id="IPR003005">
    <property type="entry name" value="Amphiphysin"/>
</dbReference>
<evidence type="ECO:0000256" key="2">
    <source>
        <dbReference type="ARBA" id="ARBA00004496"/>
    </source>
</evidence>
<dbReference type="Pfam" id="PF00018">
    <property type="entry name" value="SH3_1"/>
    <property type="match status" value="1"/>
</dbReference>
<dbReference type="CTD" id="273"/>
<keyword evidence="4" id="KW-0963">Cytoplasm</keyword>
<dbReference type="FunFam" id="1.20.1270.60:FF:000013">
    <property type="entry name" value="Amphiphysin isoform 2"/>
    <property type="match status" value="1"/>
</dbReference>
<dbReference type="SUPFAM" id="SSF103657">
    <property type="entry name" value="BAR/IMD domain-like"/>
    <property type="match status" value="1"/>
</dbReference>
<organism evidence="11 12">
    <name type="scientific">Varroa destructor</name>
    <name type="common">Honeybee mite</name>
    <dbReference type="NCBI Taxonomy" id="109461"/>
    <lineage>
        <taxon>Eukaryota</taxon>
        <taxon>Metazoa</taxon>
        <taxon>Ecdysozoa</taxon>
        <taxon>Arthropoda</taxon>
        <taxon>Chelicerata</taxon>
        <taxon>Arachnida</taxon>
        <taxon>Acari</taxon>
        <taxon>Parasitiformes</taxon>
        <taxon>Mesostigmata</taxon>
        <taxon>Gamasina</taxon>
        <taxon>Dermanyssoidea</taxon>
        <taxon>Varroidae</taxon>
        <taxon>Varroa</taxon>
    </lineage>
</organism>
<dbReference type="FunFam" id="2.30.30.40:FF:000172">
    <property type="entry name" value="Amphiphysin, isoform B"/>
    <property type="match status" value="1"/>
</dbReference>
<evidence type="ECO:0000256" key="1">
    <source>
        <dbReference type="ARBA" id="ARBA00004308"/>
    </source>
</evidence>
<dbReference type="RefSeq" id="XP_022665173.1">
    <property type="nucleotide sequence ID" value="XM_022809438.1"/>
</dbReference>
<dbReference type="Gene3D" id="1.20.1270.60">
    <property type="entry name" value="Arfaptin homology (AH) domain/BAR domain"/>
    <property type="match status" value="1"/>
</dbReference>
<comment type="subcellular location">
    <subcellularLocation>
        <location evidence="2">Cytoplasm</location>
    </subcellularLocation>
    <subcellularLocation>
        <location evidence="1">Endomembrane system</location>
    </subcellularLocation>
</comment>
<dbReference type="CDD" id="cd11790">
    <property type="entry name" value="SH3_Amphiphysin"/>
    <property type="match status" value="1"/>
</dbReference>
<dbReference type="GO" id="GO:0012505">
    <property type="term" value="C:endomembrane system"/>
    <property type="evidence" value="ECO:0007669"/>
    <property type="project" value="UniProtKB-SubCell"/>
</dbReference>
<dbReference type="SMART" id="SM00326">
    <property type="entry name" value="SH3"/>
    <property type="match status" value="1"/>
</dbReference>
<dbReference type="InterPro" id="IPR027267">
    <property type="entry name" value="AH/BAR_dom_sf"/>
</dbReference>
<feature type="compositionally biased region" description="Low complexity" evidence="8">
    <location>
        <begin position="257"/>
        <end position="276"/>
    </location>
</feature>
<dbReference type="GO" id="GO:0005886">
    <property type="term" value="C:plasma membrane"/>
    <property type="evidence" value="ECO:0007669"/>
    <property type="project" value="TreeGrafter"/>
</dbReference>
<keyword evidence="5" id="KW-0175">Coiled coil</keyword>
<evidence type="ECO:0000259" key="9">
    <source>
        <dbReference type="PROSITE" id="PS50002"/>
    </source>
</evidence>
<evidence type="ECO:0000259" key="10">
    <source>
        <dbReference type="PROSITE" id="PS51021"/>
    </source>
</evidence>
<feature type="compositionally biased region" description="Polar residues" evidence="8">
    <location>
        <begin position="278"/>
        <end position="296"/>
    </location>
</feature>
<proteinExistence type="predicted"/>
<dbReference type="InterPro" id="IPR001452">
    <property type="entry name" value="SH3_domain"/>
</dbReference>
<name>A0A7M7KFT5_VARDE</name>
<keyword evidence="12" id="KW-1185">Reference proteome</keyword>
<evidence type="ECO:0000256" key="6">
    <source>
        <dbReference type="ARBA" id="ARBA00023136"/>
    </source>
</evidence>
<dbReference type="SUPFAM" id="SSF50044">
    <property type="entry name" value="SH3-domain"/>
    <property type="match status" value="1"/>
</dbReference>
<evidence type="ECO:0000256" key="7">
    <source>
        <dbReference type="PROSITE-ProRule" id="PRU00192"/>
    </source>
</evidence>
<dbReference type="Pfam" id="PF03114">
    <property type="entry name" value="BAR"/>
    <property type="match status" value="1"/>
</dbReference>
<dbReference type="PANTHER" id="PTHR46514:SF3">
    <property type="entry name" value="AMPHIPHYSIN"/>
    <property type="match status" value="1"/>
</dbReference>
<dbReference type="Gene3D" id="2.30.30.40">
    <property type="entry name" value="SH3 Domains"/>
    <property type="match status" value="1"/>
</dbReference>
<evidence type="ECO:0000313" key="12">
    <source>
        <dbReference type="Proteomes" id="UP000594260"/>
    </source>
</evidence>
<feature type="region of interest" description="Disordered" evidence="8">
    <location>
        <begin position="245"/>
        <end position="364"/>
    </location>
</feature>
<dbReference type="GO" id="GO:0005737">
    <property type="term" value="C:cytoplasm"/>
    <property type="evidence" value="ECO:0007669"/>
    <property type="project" value="UniProtKB-SubCell"/>
</dbReference>
<evidence type="ECO:0000313" key="11">
    <source>
        <dbReference type="EnsemblMetazoa" id="XP_022665173"/>
    </source>
</evidence>